<evidence type="ECO:0000256" key="1">
    <source>
        <dbReference type="ARBA" id="ARBA00022801"/>
    </source>
</evidence>
<reference evidence="5" key="1">
    <citation type="journal article" date="2018" name="Front. Microbiol.">
        <title>Genome-Based Analysis Reveals the Taxonomy and Diversity of the Family Idiomarinaceae.</title>
        <authorList>
            <person name="Liu Y."/>
            <person name="Lai Q."/>
            <person name="Shao Z."/>
        </authorList>
    </citation>
    <scope>NUCLEOTIDE SEQUENCE [LARGE SCALE GENOMIC DNA]</scope>
    <source>
        <strain evidence="5">BH195</strain>
    </source>
</reference>
<organism evidence="4 5">
    <name type="scientific">Pseudidiomarina halophila</name>
    <dbReference type="NCBI Taxonomy" id="1449799"/>
    <lineage>
        <taxon>Bacteria</taxon>
        <taxon>Pseudomonadati</taxon>
        <taxon>Pseudomonadota</taxon>
        <taxon>Gammaproteobacteria</taxon>
        <taxon>Alteromonadales</taxon>
        <taxon>Idiomarinaceae</taxon>
        <taxon>Pseudidiomarina</taxon>
    </lineage>
</organism>
<evidence type="ECO:0000259" key="3">
    <source>
        <dbReference type="Pfam" id="PF08450"/>
    </source>
</evidence>
<dbReference type="Proteomes" id="UP000287198">
    <property type="component" value="Unassembled WGS sequence"/>
</dbReference>
<feature type="chain" id="PRO_5019006048" evidence="2">
    <location>
        <begin position="28"/>
        <end position="302"/>
    </location>
</feature>
<dbReference type="Pfam" id="PF08450">
    <property type="entry name" value="SGL"/>
    <property type="match status" value="1"/>
</dbReference>
<dbReference type="PANTHER" id="PTHR47572">
    <property type="entry name" value="LIPOPROTEIN-RELATED"/>
    <property type="match status" value="1"/>
</dbReference>
<proteinExistence type="predicted"/>
<dbReference type="InterPro" id="IPR011042">
    <property type="entry name" value="6-blade_b-propeller_TolB-like"/>
</dbReference>
<dbReference type="AlphaFoldDB" id="A0A432Y1G7"/>
<evidence type="ECO:0000313" key="5">
    <source>
        <dbReference type="Proteomes" id="UP000287198"/>
    </source>
</evidence>
<dbReference type="PANTHER" id="PTHR47572:SF4">
    <property type="entry name" value="LACTONASE DRP35"/>
    <property type="match status" value="1"/>
</dbReference>
<name>A0A432Y1G7_9GAMM</name>
<feature type="signal peptide" evidence="2">
    <location>
        <begin position="1"/>
        <end position="27"/>
    </location>
</feature>
<dbReference type="EMBL" id="PIPW01000001">
    <property type="protein sequence ID" value="RUO54803.1"/>
    <property type="molecule type" value="Genomic_DNA"/>
</dbReference>
<dbReference type="OrthoDB" id="241638at2"/>
<dbReference type="SUPFAM" id="SSF63829">
    <property type="entry name" value="Calcium-dependent phosphotriesterase"/>
    <property type="match status" value="1"/>
</dbReference>
<dbReference type="Gene3D" id="2.120.10.30">
    <property type="entry name" value="TolB, C-terminal domain"/>
    <property type="match status" value="1"/>
</dbReference>
<feature type="domain" description="SMP-30/Gluconolactonase/LRE-like region" evidence="3">
    <location>
        <begin position="49"/>
        <end position="289"/>
    </location>
</feature>
<keyword evidence="1" id="KW-0378">Hydrolase</keyword>
<keyword evidence="5" id="KW-1185">Reference proteome</keyword>
<accession>A0A432Y1G7</accession>
<gene>
    <name evidence="4" type="ORF">CWI69_05210</name>
</gene>
<protein>
    <submittedName>
        <fullName evidence="4">Gluconolactonase</fullName>
    </submittedName>
</protein>
<evidence type="ECO:0000313" key="4">
    <source>
        <dbReference type="EMBL" id="RUO54803.1"/>
    </source>
</evidence>
<dbReference type="GO" id="GO:0016787">
    <property type="term" value="F:hydrolase activity"/>
    <property type="evidence" value="ECO:0007669"/>
    <property type="project" value="UniProtKB-KW"/>
</dbReference>
<sequence>MLNSLNYCGVIKVSLISLALFVTNAHSQDQEHSQEHKYEIETISDGHRFTEGPLWHGDKLWFSDIPNNTVYAWSPTGTTEVAIRPSSNANGLALDSEQRILMAQHLSRRIARLNEDGTQTALATSYEGKRLNSPNDLIVAADGAIYFTDPPFAIDEEDNELGFAGVFKINAADELVLLDDSLALPNGLALSPDESTLYVNDAYKWVIYAYDVSAAGVTNKRVFARLDGSYDQGMDGMSVASDGTLYVAGPEGIYTYAPDGELIELIELPDFTSNVTVLETDGRVLYVTNQTEVLRIKLTANH</sequence>
<evidence type="ECO:0000256" key="2">
    <source>
        <dbReference type="SAM" id="SignalP"/>
    </source>
</evidence>
<keyword evidence="2" id="KW-0732">Signal</keyword>
<dbReference type="InterPro" id="IPR051262">
    <property type="entry name" value="SMP-30/CGR1_Lactonase"/>
</dbReference>
<dbReference type="RefSeq" id="WP_126762513.1">
    <property type="nucleotide sequence ID" value="NZ_JBHLTZ010000004.1"/>
</dbReference>
<dbReference type="InterPro" id="IPR013658">
    <property type="entry name" value="SGL"/>
</dbReference>
<comment type="caution">
    <text evidence="4">The sequence shown here is derived from an EMBL/GenBank/DDBJ whole genome shotgun (WGS) entry which is preliminary data.</text>
</comment>